<sequence length="133" mass="15392">MSSPVGCPRNSSTVYTMRKKLKKKTAISKQRTTRRILHHTELELLDDHFSISFKDDTSQTSRNCKRDCLPSCKEFCYVRVSNTLMLNTDDELHVPVRTTNHKARRATRVLNGSIKVDLQMVRGRVSEQKRGNR</sequence>
<reference evidence="1 2" key="1">
    <citation type="submission" date="2024-04" db="EMBL/GenBank/DDBJ databases">
        <authorList>
            <person name="Fracassetti M."/>
        </authorList>
    </citation>
    <scope>NUCLEOTIDE SEQUENCE [LARGE SCALE GENOMIC DNA]</scope>
</reference>
<gene>
    <name evidence="1" type="ORF">LTRI10_LOCUS26253</name>
</gene>
<proteinExistence type="predicted"/>
<protein>
    <submittedName>
        <fullName evidence="1">Uncharacterized protein</fullName>
    </submittedName>
</protein>
<dbReference type="Proteomes" id="UP001497516">
    <property type="component" value="Chromosome 4"/>
</dbReference>
<name>A0AAV2EGI6_9ROSI</name>
<accession>A0AAV2EGI6</accession>
<evidence type="ECO:0000313" key="1">
    <source>
        <dbReference type="EMBL" id="CAL1385091.1"/>
    </source>
</evidence>
<dbReference type="EMBL" id="OZ034817">
    <property type="protein sequence ID" value="CAL1385091.1"/>
    <property type="molecule type" value="Genomic_DNA"/>
</dbReference>
<dbReference type="AlphaFoldDB" id="A0AAV2EGI6"/>
<organism evidence="1 2">
    <name type="scientific">Linum trigynum</name>
    <dbReference type="NCBI Taxonomy" id="586398"/>
    <lineage>
        <taxon>Eukaryota</taxon>
        <taxon>Viridiplantae</taxon>
        <taxon>Streptophyta</taxon>
        <taxon>Embryophyta</taxon>
        <taxon>Tracheophyta</taxon>
        <taxon>Spermatophyta</taxon>
        <taxon>Magnoliopsida</taxon>
        <taxon>eudicotyledons</taxon>
        <taxon>Gunneridae</taxon>
        <taxon>Pentapetalae</taxon>
        <taxon>rosids</taxon>
        <taxon>fabids</taxon>
        <taxon>Malpighiales</taxon>
        <taxon>Linaceae</taxon>
        <taxon>Linum</taxon>
    </lineage>
</organism>
<keyword evidence="2" id="KW-1185">Reference proteome</keyword>
<evidence type="ECO:0000313" key="2">
    <source>
        <dbReference type="Proteomes" id="UP001497516"/>
    </source>
</evidence>